<organism evidence="1 2">
    <name type="scientific">Stephania japonica</name>
    <dbReference type="NCBI Taxonomy" id="461633"/>
    <lineage>
        <taxon>Eukaryota</taxon>
        <taxon>Viridiplantae</taxon>
        <taxon>Streptophyta</taxon>
        <taxon>Embryophyta</taxon>
        <taxon>Tracheophyta</taxon>
        <taxon>Spermatophyta</taxon>
        <taxon>Magnoliopsida</taxon>
        <taxon>Ranunculales</taxon>
        <taxon>Menispermaceae</taxon>
        <taxon>Menispermoideae</taxon>
        <taxon>Cissampelideae</taxon>
        <taxon>Stephania</taxon>
    </lineage>
</organism>
<sequence>MKRKRTKKRGGCRSCRQSSGMIVWPTRDPTLSECRCVSPENTPMGGATVGLSGLEVVGDPIELRPGSHSPYE</sequence>
<gene>
    <name evidence="1" type="ORF">Sjap_007128</name>
</gene>
<dbReference type="AlphaFoldDB" id="A0AAP0JMK1"/>
<comment type="caution">
    <text evidence="1">The sequence shown here is derived from an EMBL/GenBank/DDBJ whole genome shotgun (WGS) entry which is preliminary data.</text>
</comment>
<name>A0AAP0JMK1_9MAGN</name>
<dbReference type="EMBL" id="JBBNAE010000003">
    <property type="protein sequence ID" value="KAK9136534.1"/>
    <property type="molecule type" value="Genomic_DNA"/>
</dbReference>
<dbReference type="Proteomes" id="UP001417504">
    <property type="component" value="Unassembled WGS sequence"/>
</dbReference>
<reference evidence="1 2" key="1">
    <citation type="submission" date="2024-01" db="EMBL/GenBank/DDBJ databases">
        <title>Genome assemblies of Stephania.</title>
        <authorList>
            <person name="Yang L."/>
        </authorList>
    </citation>
    <scope>NUCLEOTIDE SEQUENCE [LARGE SCALE GENOMIC DNA]</scope>
    <source>
        <strain evidence="1">QJT</strain>
        <tissue evidence="1">Leaf</tissue>
    </source>
</reference>
<evidence type="ECO:0000313" key="2">
    <source>
        <dbReference type="Proteomes" id="UP001417504"/>
    </source>
</evidence>
<keyword evidence="2" id="KW-1185">Reference proteome</keyword>
<proteinExistence type="predicted"/>
<accession>A0AAP0JMK1</accession>
<evidence type="ECO:0000313" key="1">
    <source>
        <dbReference type="EMBL" id="KAK9136534.1"/>
    </source>
</evidence>
<protein>
    <submittedName>
        <fullName evidence="1">Uncharacterized protein</fullName>
    </submittedName>
</protein>